<dbReference type="CTD" id="6751426"/>
<name>B3RMK2_TRIAD</name>
<dbReference type="CDD" id="cd23767">
    <property type="entry name" value="IQCD"/>
    <property type="match status" value="1"/>
</dbReference>
<dbReference type="PhylomeDB" id="B3RMK2"/>
<dbReference type="HOGENOM" id="CLU_059086_1_0_1"/>
<dbReference type="Pfam" id="PF00612">
    <property type="entry name" value="IQ"/>
    <property type="match status" value="1"/>
</dbReference>
<organism evidence="1 2">
    <name type="scientific">Trichoplax adhaerens</name>
    <name type="common">Trichoplax reptans</name>
    <dbReference type="NCBI Taxonomy" id="10228"/>
    <lineage>
        <taxon>Eukaryota</taxon>
        <taxon>Metazoa</taxon>
        <taxon>Placozoa</taxon>
        <taxon>Uniplacotomia</taxon>
        <taxon>Trichoplacea</taxon>
        <taxon>Trichoplacidae</taxon>
        <taxon>Trichoplax</taxon>
    </lineage>
</organism>
<dbReference type="InterPro" id="IPR000048">
    <property type="entry name" value="IQ_motif_EF-hand-BS"/>
</dbReference>
<dbReference type="CDD" id="cd22969">
    <property type="entry name" value="DD_IQCK"/>
    <property type="match status" value="1"/>
</dbReference>
<dbReference type="RefSeq" id="XP_002109697.1">
    <property type="nucleotide sequence ID" value="XM_002109661.1"/>
</dbReference>
<evidence type="ECO:0008006" key="3">
    <source>
        <dbReference type="Google" id="ProtNLM"/>
    </source>
</evidence>
<protein>
    <recommendedName>
        <fullName evidence="3">IQ domain-containing protein K</fullName>
    </recommendedName>
</protein>
<dbReference type="InterPro" id="IPR043408">
    <property type="entry name" value="IQCK"/>
</dbReference>
<proteinExistence type="predicted"/>
<dbReference type="OMA" id="EPIYEAN"/>
<keyword evidence="2" id="KW-1185">Reference proteome</keyword>
<dbReference type="AlphaFoldDB" id="B3RMK2"/>
<dbReference type="PROSITE" id="PS50096">
    <property type="entry name" value="IQ"/>
    <property type="match status" value="1"/>
</dbReference>
<evidence type="ECO:0000313" key="2">
    <source>
        <dbReference type="Proteomes" id="UP000009022"/>
    </source>
</evidence>
<gene>
    <name evidence="1" type="ORF">TRIADDRAFT_53977</name>
</gene>
<dbReference type="EMBL" id="DS985242">
    <property type="protein sequence ID" value="EDV27863.1"/>
    <property type="molecule type" value="Genomic_DNA"/>
</dbReference>
<evidence type="ECO:0000313" key="1">
    <source>
        <dbReference type="EMBL" id="EDV27863.1"/>
    </source>
</evidence>
<dbReference type="OrthoDB" id="2155538at2759"/>
<dbReference type="GeneID" id="6751426"/>
<dbReference type="eggNOG" id="ENOG502RYCY">
    <property type="taxonomic scope" value="Eukaryota"/>
</dbReference>
<sequence length="267" mass="31315">METGYHKAFTIQTKYNIWEEILKENDIMQQKYTSQQQVINKEPIEVIPFDPAKVTPVMHGQSCEPIYEANQADELFGRFNPAIIHPAFAGYREIIEQEDEKVSQLSVELPDSKTCPPKIYLETYIFPVLMPALRNLILQAKKDRALERRRTKLNALEWLTEYIYKNNPNYKEERENIALDDIPFVKEVLEKHPRPPLPLSLLLSDDEAATIVQSAFRGYLVRRDAEVQELRQYQREMKEIPKDKIIYEPVDYWLENGGKDKKNNAES</sequence>
<dbReference type="Proteomes" id="UP000009022">
    <property type="component" value="Unassembled WGS sequence"/>
</dbReference>
<dbReference type="KEGG" id="tad:TRIADDRAFT_53977"/>
<dbReference type="PANTHER" id="PTHR34927:SF1">
    <property type="entry name" value="IQ DOMAIN-CONTAINING PROTEIN K"/>
    <property type="match status" value="1"/>
</dbReference>
<dbReference type="PANTHER" id="PTHR34927">
    <property type="entry name" value="IQ DOMAIN-CONTAINING PROTEIN K"/>
    <property type="match status" value="1"/>
</dbReference>
<dbReference type="STRING" id="10228.B3RMK2"/>
<dbReference type="InParanoid" id="B3RMK2"/>
<accession>B3RMK2</accession>
<reference evidence="1 2" key="1">
    <citation type="journal article" date="2008" name="Nature">
        <title>The Trichoplax genome and the nature of placozoans.</title>
        <authorList>
            <person name="Srivastava M."/>
            <person name="Begovic E."/>
            <person name="Chapman J."/>
            <person name="Putnam N.H."/>
            <person name="Hellsten U."/>
            <person name="Kawashima T."/>
            <person name="Kuo A."/>
            <person name="Mitros T."/>
            <person name="Salamov A."/>
            <person name="Carpenter M.L."/>
            <person name="Signorovitch A.Y."/>
            <person name="Moreno M.A."/>
            <person name="Kamm K."/>
            <person name="Grimwood J."/>
            <person name="Schmutz J."/>
            <person name="Shapiro H."/>
            <person name="Grigoriev I.V."/>
            <person name="Buss L.W."/>
            <person name="Schierwater B."/>
            <person name="Dellaporta S.L."/>
            <person name="Rokhsar D.S."/>
        </authorList>
    </citation>
    <scope>NUCLEOTIDE SEQUENCE [LARGE SCALE GENOMIC DNA]</scope>
    <source>
        <strain evidence="1 2">Grell-BS-1999</strain>
    </source>
</reference>